<dbReference type="EMBL" id="MGFS01000027">
    <property type="protein sequence ID" value="OGM11034.1"/>
    <property type="molecule type" value="Genomic_DNA"/>
</dbReference>
<sequence length="251" mass="29488">MSLEQKEIIQPMVPSCYKCERVKPNHCAYNDWITEGLPPCGVAIRRMKIQTAFNNLPWSEEDVHNYALDRFEAEGLSKKDADRLLYDKTLGEWIIKEGINQAISKTKPKFGPQTPYTSFQYTIPPEPRPRMDYLLYFRMPLPDGDRFTMLPVLFDRRTFLEEYYDFFQEKFDGRKCILGDEDKWNGQWKGYWETAGIGQTDWIHHHHAYWQALFNAKKPNKATTDFFDQTAGFAKGLIESNYQAWIQAAKS</sequence>
<reference evidence="1 2" key="1">
    <citation type="journal article" date="2016" name="Nat. Commun.">
        <title>Thousands of microbial genomes shed light on interconnected biogeochemical processes in an aquifer system.</title>
        <authorList>
            <person name="Anantharaman K."/>
            <person name="Brown C.T."/>
            <person name="Hug L.A."/>
            <person name="Sharon I."/>
            <person name="Castelle C.J."/>
            <person name="Probst A.J."/>
            <person name="Thomas B.C."/>
            <person name="Singh A."/>
            <person name="Wilkins M.J."/>
            <person name="Karaoz U."/>
            <person name="Brodie E.L."/>
            <person name="Williams K.H."/>
            <person name="Hubbard S.S."/>
            <person name="Banfield J.F."/>
        </authorList>
    </citation>
    <scope>NUCLEOTIDE SEQUENCE [LARGE SCALE GENOMIC DNA]</scope>
</reference>
<dbReference type="AlphaFoldDB" id="A0A1F7X7J7"/>
<protein>
    <submittedName>
        <fullName evidence="1">Uncharacterized protein</fullName>
    </submittedName>
</protein>
<name>A0A1F7X7J7_9BACT</name>
<organism evidence="1 2">
    <name type="scientific">Candidatus Woesebacteria bacterium RBG_16_34_12</name>
    <dbReference type="NCBI Taxonomy" id="1802480"/>
    <lineage>
        <taxon>Bacteria</taxon>
        <taxon>Candidatus Woeseibacteriota</taxon>
    </lineage>
</organism>
<accession>A0A1F7X7J7</accession>
<evidence type="ECO:0000313" key="1">
    <source>
        <dbReference type="EMBL" id="OGM11034.1"/>
    </source>
</evidence>
<dbReference type="Proteomes" id="UP000177053">
    <property type="component" value="Unassembled WGS sequence"/>
</dbReference>
<proteinExistence type="predicted"/>
<evidence type="ECO:0000313" key="2">
    <source>
        <dbReference type="Proteomes" id="UP000177053"/>
    </source>
</evidence>
<gene>
    <name evidence="1" type="ORF">A2Z22_04185</name>
</gene>
<comment type="caution">
    <text evidence="1">The sequence shown here is derived from an EMBL/GenBank/DDBJ whole genome shotgun (WGS) entry which is preliminary data.</text>
</comment>